<dbReference type="InterPro" id="IPR003594">
    <property type="entry name" value="HATPase_dom"/>
</dbReference>
<keyword evidence="4" id="KW-0808">Transferase</keyword>
<keyword evidence="8" id="KW-0902">Two-component regulatory system</keyword>
<dbReference type="Pfam" id="PF07730">
    <property type="entry name" value="HisKA_3"/>
    <property type="match status" value="1"/>
</dbReference>
<comment type="caution">
    <text evidence="14">The sequence shown here is derived from an EMBL/GenBank/DDBJ whole genome shotgun (WGS) entry which is preliminary data.</text>
</comment>
<reference evidence="14 15" key="1">
    <citation type="submission" date="2023-06" db="EMBL/GenBank/DDBJ databases">
        <authorList>
            <person name="Feng G."/>
            <person name="Li J."/>
            <person name="Zhu H."/>
        </authorList>
    </citation>
    <scope>NUCLEOTIDE SEQUENCE [LARGE SCALE GENOMIC DNA]</scope>
    <source>
        <strain evidence="14 15">RHCJP20</strain>
    </source>
</reference>
<keyword evidence="9" id="KW-0175">Coiled coil</keyword>
<feature type="transmembrane region" description="Helical" evidence="11">
    <location>
        <begin position="102"/>
        <end position="120"/>
    </location>
</feature>
<feature type="transmembrane region" description="Helical" evidence="11">
    <location>
        <begin position="77"/>
        <end position="95"/>
    </location>
</feature>
<dbReference type="Pfam" id="PF02518">
    <property type="entry name" value="HATPase_c"/>
    <property type="match status" value="1"/>
</dbReference>
<proteinExistence type="predicted"/>
<feature type="domain" description="Signal transduction histidine kinase subgroup 3 dimerisation and phosphoacceptor" evidence="13">
    <location>
        <begin position="215"/>
        <end position="280"/>
    </location>
</feature>
<dbReference type="InterPro" id="IPR050482">
    <property type="entry name" value="Sensor_HK_TwoCompSys"/>
</dbReference>
<dbReference type="EC" id="2.7.13.3" evidence="2"/>
<evidence type="ECO:0000256" key="10">
    <source>
        <dbReference type="SAM" id="MobiDB-lite"/>
    </source>
</evidence>
<evidence type="ECO:0000313" key="15">
    <source>
        <dbReference type="Proteomes" id="UP001235720"/>
    </source>
</evidence>
<evidence type="ECO:0000256" key="2">
    <source>
        <dbReference type="ARBA" id="ARBA00012438"/>
    </source>
</evidence>
<dbReference type="CDD" id="cd16917">
    <property type="entry name" value="HATPase_UhpB-NarQ-NarX-like"/>
    <property type="match status" value="1"/>
</dbReference>
<keyword evidence="11" id="KW-0812">Transmembrane</keyword>
<gene>
    <name evidence="14" type="ORF">QUG98_02045</name>
</gene>
<evidence type="ECO:0000256" key="3">
    <source>
        <dbReference type="ARBA" id="ARBA00022553"/>
    </source>
</evidence>
<dbReference type="EMBL" id="JAUCMM010000001">
    <property type="protein sequence ID" value="MDM7887223.1"/>
    <property type="molecule type" value="Genomic_DNA"/>
</dbReference>
<evidence type="ECO:0000256" key="4">
    <source>
        <dbReference type="ARBA" id="ARBA00022679"/>
    </source>
</evidence>
<evidence type="ECO:0000256" key="11">
    <source>
        <dbReference type="SAM" id="Phobius"/>
    </source>
</evidence>
<keyword evidence="11" id="KW-0472">Membrane</keyword>
<dbReference type="RefSeq" id="WP_289468965.1">
    <property type="nucleotide sequence ID" value="NZ_JAUCMM010000001.1"/>
</dbReference>
<dbReference type="PANTHER" id="PTHR24421:SF10">
    <property type="entry name" value="NITRATE_NITRITE SENSOR PROTEIN NARQ"/>
    <property type="match status" value="1"/>
</dbReference>
<keyword evidence="5" id="KW-0547">Nucleotide-binding</keyword>
<dbReference type="InterPro" id="IPR036890">
    <property type="entry name" value="HATPase_C_sf"/>
</dbReference>
<dbReference type="SUPFAM" id="SSF55874">
    <property type="entry name" value="ATPase domain of HSP90 chaperone/DNA topoisomerase II/histidine kinase"/>
    <property type="match status" value="1"/>
</dbReference>
<evidence type="ECO:0000256" key="5">
    <source>
        <dbReference type="ARBA" id="ARBA00022741"/>
    </source>
</evidence>
<keyword evidence="6 14" id="KW-0418">Kinase</keyword>
<feature type="transmembrane region" description="Helical" evidence="11">
    <location>
        <begin position="25"/>
        <end position="45"/>
    </location>
</feature>
<feature type="domain" description="Histidine kinase/HSP90-like ATPase" evidence="12">
    <location>
        <begin position="366"/>
        <end position="460"/>
    </location>
</feature>
<organism evidence="14 15">
    <name type="scientific">Curtobacterium subtropicum</name>
    <dbReference type="NCBI Taxonomy" id="3055138"/>
    <lineage>
        <taxon>Bacteria</taxon>
        <taxon>Bacillati</taxon>
        <taxon>Actinomycetota</taxon>
        <taxon>Actinomycetes</taxon>
        <taxon>Micrococcales</taxon>
        <taxon>Microbacteriaceae</taxon>
        <taxon>Curtobacterium</taxon>
    </lineage>
</organism>
<feature type="region of interest" description="Disordered" evidence="10">
    <location>
        <begin position="281"/>
        <end position="330"/>
    </location>
</feature>
<evidence type="ECO:0000256" key="7">
    <source>
        <dbReference type="ARBA" id="ARBA00022840"/>
    </source>
</evidence>
<evidence type="ECO:0000313" key="14">
    <source>
        <dbReference type="EMBL" id="MDM7887223.1"/>
    </source>
</evidence>
<evidence type="ECO:0000259" key="12">
    <source>
        <dbReference type="Pfam" id="PF02518"/>
    </source>
</evidence>
<feature type="region of interest" description="Disordered" evidence="10">
    <location>
        <begin position="403"/>
        <end position="428"/>
    </location>
</feature>
<feature type="coiled-coil region" evidence="9">
    <location>
        <begin position="195"/>
        <end position="222"/>
    </location>
</feature>
<keyword evidence="3" id="KW-0597">Phosphoprotein</keyword>
<evidence type="ECO:0000256" key="8">
    <source>
        <dbReference type="ARBA" id="ARBA00023012"/>
    </source>
</evidence>
<dbReference type="PANTHER" id="PTHR24421">
    <property type="entry name" value="NITRATE/NITRITE SENSOR PROTEIN NARX-RELATED"/>
    <property type="match status" value="1"/>
</dbReference>
<feature type="transmembrane region" description="Helical" evidence="11">
    <location>
        <begin position="172"/>
        <end position="194"/>
    </location>
</feature>
<name>A0ABT7TCC9_9MICO</name>
<feature type="compositionally biased region" description="Gly residues" evidence="10">
    <location>
        <begin position="290"/>
        <end position="303"/>
    </location>
</feature>
<evidence type="ECO:0000256" key="6">
    <source>
        <dbReference type="ARBA" id="ARBA00022777"/>
    </source>
</evidence>
<dbReference type="GO" id="GO:0016301">
    <property type="term" value="F:kinase activity"/>
    <property type="evidence" value="ECO:0007669"/>
    <property type="project" value="UniProtKB-KW"/>
</dbReference>
<comment type="catalytic activity">
    <reaction evidence="1">
        <text>ATP + protein L-histidine = ADP + protein N-phospho-L-histidine.</text>
        <dbReference type="EC" id="2.7.13.3"/>
    </reaction>
</comment>
<keyword evidence="11" id="KW-1133">Transmembrane helix</keyword>
<evidence type="ECO:0000256" key="9">
    <source>
        <dbReference type="SAM" id="Coils"/>
    </source>
</evidence>
<evidence type="ECO:0000259" key="13">
    <source>
        <dbReference type="Pfam" id="PF07730"/>
    </source>
</evidence>
<dbReference type="Proteomes" id="UP001235720">
    <property type="component" value="Unassembled WGS sequence"/>
</dbReference>
<feature type="region of interest" description="Disordered" evidence="10">
    <location>
        <begin position="458"/>
        <end position="486"/>
    </location>
</feature>
<protein>
    <recommendedName>
        <fullName evidence="2">histidine kinase</fullName>
        <ecNumber evidence="2">2.7.13.3</ecNumber>
    </recommendedName>
</protein>
<dbReference type="Gene3D" id="3.30.565.10">
    <property type="entry name" value="Histidine kinase-like ATPase, C-terminal domain"/>
    <property type="match status" value="1"/>
</dbReference>
<feature type="compositionally biased region" description="Low complexity" evidence="10">
    <location>
        <begin position="458"/>
        <end position="479"/>
    </location>
</feature>
<dbReference type="InterPro" id="IPR011712">
    <property type="entry name" value="Sig_transdc_His_kin_sub3_dim/P"/>
</dbReference>
<sequence length="486" mass="50851">MHRTHTASAEATDDERDGVRRFARVGRVLPVALVQVAGTLLVARFPSGPADGSTVGPRGGPPWASHVLGSSVADPAVPGPLAIVLLVAGVLVLPWRWRWPTAVLLVTLATTIGYALLVSPRGPFVAALTMAAVNAWLRGRRTTTGIALGVAVAVLPTADEFLGRTPARDLDAVFLAVAWAVVTLAVAELVRVRLERVAERRRRRAAAERDRARDERVRIARELHDSVAHSMSLINLQAGVALHLGSELPEQTRSALADIRDTSREALVELRTILGVLRSVDGPGDVDTGESGGPESGSHGGGSLQDASSDRGSVGGVTPPGAPERNPVPGLDRLADLVERARAAGVDVTADVEGDLAQLDRTVDRSAFRIVQESLTNVMKHAPEHRARIAVRVEPDVLELTVQDTPSPGRTATADRPTPLLGPSGNGIIGMRERATSVGGTLSAGPTPDRGWRVAARLPSAAPAPAAAAAASAASPSRLAETEERP</sequence>
<dbReference type="Gene3D" id="1.20.5.1930">
    <property type="match status" value="1"/>
</dbReference>
<keyword evidence="15" id="KW-1185">Reference proteome</keyword>
<keyword evidence="7" id="KW-0067">ATP-binding</keyword>
<evidence type="ECO:0000256" key="1">
    <source>
        <dbReference type="ARBA" id="ARBA00000085"/>
    </source>
</evidence>
<accession>A0ABT7TCC9</accession>